<feature type="non-terminal residue" evidence="2">
    <location>
        <position position="657"/>
    </location>
</feature>
<organism evidence="2 3">
    <name type="scientific">Prorocentrum cordatum</name>
    <dbReference type="NCBI Taxonomy" id="2364126"/>
    <lineage>
        <taxon>Eukaryota</taxon>
        <taxon>Sar</taxon>
        <taxon>Alveolata</taxon>
        <taxon>Dinophyceae</taxon>
        <taxon>Prorocentrales</taxon>
        <taxon>Prorocentraceae</taxon>
        <taxon>Prorocentrum</taxon>
    </lineage>
</organism>
<gene>
    <name evidence="2" type="ORF">PCOR1329_LOCUS65386</name>
</gene>
<keyword evidence="3" id="KW-1185">Reference proteome</keyword>
<feature type="compositionally biased region" description="Low complexity" evidence="1">
    <location>
        <begin position="183"/>
        <end position="195"/>
    </location>
</feature>
<dbReference type="EMBL" id="CAUYUJ010018373">
    <property type="protein sequence ID" value="CAK0883094.1"/>
    <property type="molecule type" value="Genomic_DNA"/>
</dbReference>
<protein>
    <submittedName>
        <fullName evidence="2">Uncharacterized protein</fullName>
    </submittedName>
</protein>
<reference evidence="2" key="1">
    <citation type="submission" date="2023-10" db="EMBL/GenBank/DDBJ databases">
        <authorList>
            <person name="Chen Y."/>
            <person name="Shah S."/>
            <person name="Dougan E. K."/>
            <person name="Thang M."/>
            <person name="Chan C."/>
        </authorList>
    </citation>
    <scope>NUCLEOTIDE SEQUENCE [LARGE SCALE GENOMIC DNA]</scope>
</reference>
<feature type="region of interest" description="Disordered" evidence="1">
    <location>
        <begin position="343"/>
        <end position="362"/>
    </location>
</feature>
<feature type="compositionally biased region" description="Low complexity" evidence="1">
    <location>
        <begin position="316"/>
        <end position="334"/>
    </location>
</feature>
<feature type="region of interest" description="Disordered" evidence="1">
    <location>
        <begin position="166"/>
        <end position="195"/>
    </location>
</feature>
<comment type="caution">
    <text evidence="2">The sequence shown here is derived from an EMBL/GenBank/DDBJ whole genome shotgun (WGS) entry which is preliminary data.</text>
</comment>
<feature type="region of interest" description="Disordered" evidence="1">
    <location>
        <begin position="308"/>
        <end position="334"/>
    </location>
</feature>
<feature type="region of interest" description="Disordered" evidence="1">
    <location>
        <begin position="464"/>
        <end position="508"/>
    </location>
</feature>
<name>A0ABN9WE28_9DINO</name>
<evidence type="ECO:0000313" key="2">
    <source>
        <dbReference type="EMBL" id="CAK0883094.1"/>
    </source>
</evidence>
<sequence>MRGLGSVEPGDHVLAKVRGSAGQPQWVELLCLEVVYDQGACEGDCAAAGRFVEARHVGASDGYVAWYAQAVAHRGGRGHGTLHHLFGRTQEQCEATCPDGAGGIEHLDVWRLVNLPDLEEVKEGLELAPRSAGGLRVATGGSGAGAGAPGLASEAVDLERALEDPELGDRPAQLGQRLRSGVPAPSGRAAAENAAAPGAARALANRAHAAAGSTSRPAATAGCDRLAEAIDGLLRGQVVEVSDLPRQELKARTIAFRDGHWRSARWLTLIPSESMPAGATQTLAGMPVASSAEALSILAGRVLSTASRQARGKQSATQRAQADRAPAAGAGEPPARLVELRTDSEASAAAQTRRPAQPRHQRKLLAGVGNVSIRFQLIAALYDAAHGAPGDVGRFIRSAPPAQRVRLERDREELPLPVPDSPDFLARRAEWLSRGEVSPDGLGSTVAEGWTVLIVHAVNSQCAGHSKGRPVPTGAAARRAGDLHAGGQGGRGLPRAGRSPGARDPDWNEVVASGDLPLTLGGVLPGLLARGVAASVRALDTADERAAGWLAEPTFALPPKAEWPEEVPRAASQACSKPEWYRIAAKLGELGPAAPTDDERILKVGSQKVLVGAFGVAKSGTPTPGHAVVQRPIINMVPANSYQRAVRDGIGTFRASP</sequence>
<proteinExistence type="predicted"/>
<accession>A0ABN9WE28</accession>
<dbReference type="Proteomes" id="UP001189429">
    <property type="component" value="Unassembled WGS sequence"/>
</dbReference>
<evidence type="ECO:0000256" key="1">
    <source>
        <dbReference type="SAM" id="MobiDB-lite"/>
    </source>
</evidence>
<evidence type="ECO:0000313" key="3">
    <source>
        <dbReference type="Proteomes" id="UP001189429"/>
    </source>
</evidence>